<keyword evidence="2" id="KW-1185">Reference proteome</keyword>
<sequence length="468" mass="51953">MTDTMIATGGTDAERLLVHAALAAPTESERAELTELAHRVTDWTAFFELAQLNATVPLVRHSLLAAGVYSLVPPLTRVRFDAVTERIGAANDRRLAGAVDLLRRFEERGVRCVVLKGMLFATEIYHDPRYKRMNDLDILVEPEQVDAVIEIYRELGLFATSELLGKEPKVRTERSHHLPSFVSRDGSLVVGTHWGLITPLAPYTVDYAAIWKRVRRIDFHGVPAWAMAHEDNLHHLGIHLPYYKTGVRELGDIWNLARYAGADLDYDLLAAEIAAAGSERLMYHALSLAHRLVPDSSFAVLLDRIAPRVDRFTRGDTARKIADVHTLLRSRSTHTSRIEKAYTEFNMTADAREKLDGFGRLWSGLLLVPGAEAARMSSLREPGPLAALGARVIAPYRLTRVFQRDLGRWLFPAALAKTVYDLGAAYAGELRSRSGLGGARPTPPGIEEYAARLGLTRADLQAVLDSQE</sequence>
<dbReference type="EMBL" id="JADLQX010000026">
    <property type="protein sequence ID" value="MBF6301405.1"/>
    <property type="molecule type" value="Genomic_DNA"/>
</dbReference>
<comment type="caution">
    <text evidence="1">The sequence shown here is derived from an EMBL/GenBank/DDBJ whole genome shotgun (WGS) entry which is preliminary data.</text>
</comment>
<reference evidence="1 2" key="1">
    <citation type="submission" date="2020-10" db="EMBL/GenBank/DDBJ databases">
        <title>Identification of Nocardia species via Next-generation sequencing and recognition of intraspecies genetic diversity.</title>
        <authorList>
            <person name="Li P."/>
            <person name="Li P."/>
            <person name="Lu B."/>
        </authorList>
    </citation>
    <scope>NUCLEOTIDE SEQUENCE [LARGE SCALE GENOMIC DNA]</scope>
    <source>
        <strain evidence="1 2">BJ06-0157</strain>
    </source>
</reference>
<evidence type="ECO:0000313" key="1">
    <source>
        <dbReference type="EMBL" id="MBF6301405.1"/>
    </source>
</evidence>
<dbReference type="Pfam" id="PF14907">
    <property type="entry name" value="NTP_transf_5"/>
    <property type="match status" value="1"/>
</dbReference>
<dbReference type="InterPro" id="IPR039498">
    <property type="entry name" value="NTP_transf_5"/>
</dbReference>
<gene>
    <name evidence="1" type="ORF">IU459_28270</name>
</gene>
<protein>
    <submittedName>
        <fullName evidence="1">Nucleotidyltransferase family protein</fullName>
    </submittedName>
</protein>
<accession>A0ABS0CXS8</accession>
<proteinExistence type="predicted"/>
<organism evidence="1 2">
    <name type="scientific">Nocardia amamiensis</name>
    <dbReference type="NCBI Taxonomy" id="404578"/>
    <lineage>
        <taxon>Bacteria</taxon>
        <taxon>Bacillati</taxon>
        <taxon>Actinomycetota</taxon>
        <taxon>Actinomycetes</taxon>
        <taxon>Mycobacteriales</taxon>
        <taxon>Nocardiaceae</taxon>
        <taxon>Nocardia</taxon>
    </lineage>
</organism>
<evidence type="ECO:0000313" key="2">
    <source>
        <dbReference type="Proteomes" id="UP000702209"/>
    </source>
</evidence>
<dbReference type="RefSeq" id="WP_195132624.1">
    <property type="nucleotide sequence ID" value="NZ_JADLQX010000026.1"/>
</dbReference>
<name>A0ABS0CXS8_9NOCA</name>
<dbReference type="Proteomes" id="UP000702209">
    <property type="component" value="Unassembled WGS sequence"/>
</dbReference>